<organism evidence="3 4">
    <name type="scientific">Natronococcus occultus SP4</name>
    <dbReference type="NCBI Taxonomy" id="694430"/>
    <lineage>
        <taxon>Archaea</taxon>
        <taxon>Methanobacteriati</taxon>
        <taxon>Methanobacteriota</taxon>
        <taxon>Stenosarchaea group</taxon>
        <taxon>Halobacteria</taxon>
        <taxon>Halobacteriales</taxon>
        <taxon>Natrialbaceae</taxon>
        <taxon>Natronococcus</taxon>
    </lineage>
</organism>
<feature type="transmembrane region" description="Helical" evidence="1">
    <location>
        <begin position="271"/>
        <end position="297"/>
    </location>
</feature>
<keyword evidence="1" id="KW-0472">Membrane</keyword>
<dbReference type="Proteomes" id="UP000010878">
    <property type="component" value="Chromosome"/>
</dbReference>
<feature type="transmembrane region" description="Helical" evidence="1">
    <location>
        <begin position="31"/>
        <end position="54"/>
    </location>
</feature>
<dbReference type="AlphaFoldDB" id="L0JXK3"/>
<dbReference type="InterPro" id="IPR036938">
    <property type="entry name" value="PAP2/HPO_sf"/>
</dbReference>
<evidence type="ECO:0000313" key="3">
    <source>
        <dbReference type="EMBL" id="AGB37767.1"/>
    </source>
</evidence>
<evidence type="ECO:0000313" key="4">
    <source>
        <dbReference type="Proteomes" id="UP000010878"/>
    </source>
</evidence>
<dbReference type="PANTHER" id="PTHR14969:SF13">
    <property type="entry name" value="AT30094P"/>
    <property type="match status" value="1"/>
</dbReference>
<keyword evidence="1" id="KW-1133">Transmembrane helix</keyword>
<feature type="transmembrane region" description="Helical" evidence="1">
    <location>
        <begin position="184"/>
        <end position="201"/>
    </location>
</feature>
<dbReference type="OrthoDB" id="10182at2157"/>
<dbReference type="SUPFAM" id="SSF48317">
    <property type="entry name" value="Acid phosphatase/Vanadium-dependent haloperoxidase"/>
    <property type="match status" value="1"/>
</dbReference>
<dbReference type="PANTHER" id="PTHR14969">
    <property type="entry name" value="SPHINGOSINE-1-PHOSPHATE PHOSPHOHYDROLASE"/>
    <property type="match status" value="1"/>
</dbReference>
<dbReference type="GeneID" id="14405061"/>
<sequence>MSEGRDLPTFFFDPEVNRAINEALPQVVVEFFGVVTTLGDGATLVAVAALLYWFGAAEDRHDRAMVLAIAVATLALVAGLKGILEVQRPLYAAEPPLAFAPEQYPGWSTPSAHAMGAASVYGALAAVMNVGKRWQRYAVAGALIVAVPFSRVVLGVHYVGDVVLGAALGLGLVAVALRITSRSVTPMFALSLTIAVGAFLLGSEEYTTMAIGASLGGLVTWPVLESRNAEPLGASLLLLGLIVLPLLAVVRLLDLLIAVEGGFVIAGTVTVSLLALLETIGFAVAFGGAIAAPYVAVRFDDTRTVRRLQAALPFSGRTVEAAATRERPPENGGNG</sequence>
<dbReference type="HOGENOM" id="CLU_061498_0_0_2"/>
<dbReference type="eggNOG" id="arCOG03058">
    <property type="taxonomic scope" value="Archaea"/>
</dbReference>
<evidence type="ECO:0000256" key="1">
    <source>
        <dbReference type="SAM" id="Phobius"/>
    </source>
</evidence>
<feature type="transmembrane region" description="Helical" evidence="1">
    <location>
        <begin position="66"/>
        <end position="84"/>
    </location>
</feature>
<keyword evidence="4" id="KW-1185">Reference proteome</keyword>
<name>L0JXK3_9EURY</name>
<gene>
    <name evidence="3" type="ORF">Natoc_1977</name>
</gene>
<keyword evidence="1" id="KW-0812">Transmembrane</keyword>
<dbReference type="SMART" id="SM00014">
    <property type="entry name" value="acidPPc"/>
    <property type="match status" value="1"/>
</dbReference>
<dbReference type="Pfam" id="PF01569">
    <property type="entry name" value="PAP2"/>
    <property type="match status" value="1"/>
</dbReference>
<feature type="transmembrane region" description="Helical" evidence="1">
    <location>
        <begin position="207"/>
        <end position="224"/>
    </location>
</feature>
<dbReference type="STRING" id="694430.Natoc_1977"/>
<dbReference type="Gene3D" id="1.20.144.10">
    <property type="entry name" value="Phosphatidic acid phosphatase type 2/haloperoxidase"/>
    <property type="match status" value="1"/>
</dbReference>
<feature type="domain" description="Phosphatidic acid phosphatase type 2/haloperoxidase" evidence="2">
    <location>
        <begin position="64"/>
        <end position="177"/>
    </location>
</feature>
<accession>L0JXK3</accession>
<protein>
    <submittedName>
        <fullName evidence="3">Membrane-associated phospholipid phosphatase</fullName>
    </submittedName>
</protein>
<evidence type="ECO:0000259" key="2">
    <source>
        <dbReference type="SMART" id="SM00014"/>
    </source>
</evidence>
<dbReference type="RefSeq" id="WP_015321211.1">
    <property type="nucleotide sequence ID" value="NC_019974.1"/>
</dbReference>
<dbReference type="EMBL" id="CP003929">
    <property type="protein sequence ID" value="AGB37767.1"/>
    <property type="molecule type" value="Genomic_DNA"/>
</dbReference>
<reference evidence="3 4" key="1">
    <citation type="submission" date="2012-11" db="EMBL/GenBank/DDBJ databases">
        <title>FINISHED of Natronococcus occultus SP4, DSM 3396.</title>
        <authorList>
            <consortium name="DOE Joint Genome Institute"/>
            <person name="Eisen J."/>
            <person name="Huntemann M."/>
            <person name="Wei C.-L."/>
            <person name="Han J."/>
            <person name="Detter J.C."/>
            <person name="Han C."/>
            <person name="Tapia R."/>
            <person name="Chen A."/>
            <person name="Kyrpides N."/>
            <person name="Mavromatis K."/>
            <person name="Markowitz V."/>
            <person name="Szeto E."/>
            <person name="Ivanova N."/>
            <person name="Mikhailova N."/>
            <person name="Ovchinnikova G."/>
            <person name="Pagani I."/>
            <person name="Pati A."/>
            <person name="Goodwin L."/>
            <person name="Nordberg H.P."/>
            <person name="Cantor M.N."/>
            <person name="Hua S.X."/>
            <person name="Woyke T."/>
            <person name="Eisen J."/>
            <person name="Klenk H.-P."/>
            <person name="Klenk H.-P."/>
        </authorList>
    </citation>
    <scope>NUCLEOTIDE SEQUENCE [LARGE SCALE GENOMIC DNA]</scope>
    <source>
        <strain evidence="3 4">SP4</strain>
    </source>
</reference>
<feature type="transmembrane region" description="Helical" evidence="1">
    <location>
        <begin position="158"/>
        <end position="177"/>
    </location>
</feature>
<feature type="transmembrane region" description="Helical" evidence="1">
    <location>
        <begin position="134"/>
        <end position="152"/>
    </location>
</feature>
<dbReference type="InterPro" id="IPR000326">
    <property type="entry name" value="PAP2/HPO"/>
</dbReference>
<proteinExistence type="predicted"/>
<dbReference type="KEGG" id="nou:Natoc_1977"/>
<feature type="transmembrane region" description="Helical" evidence="1">
    <location>
        <begin position="236"/>
        <end position="259"/>
    </location>
</feature>
<feature type="transmembrane region" description="Helical" evidence="1">
    <location>
        <begin position="104"/>
        <end position="127"/>
    </location>
</feature>